<feature type="transmembrane region" description="Helical" evidence="1">
    <location>
        <begin position="303"/>
        <end position="322"/>
    </location>
</feature>
<keyword evidence="1" id="KW-0812">Transmembrane</keyword>
<feature type="transmembrane region" description="Helical" evidence="1">
    <location>
        <begin position="272"/>
        <end position="297"/>
    </location>
</feature>
<evidence type="ECO:0000256" key="1">
    <source>
        <dbReference type="SAM" id="Phobius"/>
    </source>
</evidence>
<dbReference type="Proteomes" id="UP000533469">
    <property type="component" value="Unassembled WGS sequence"/>
</dbReference>
<name>A0A839Z4U2_9HYPH</name>
<sequence length="373" mass="38492">MLPLSSLPRRLPPVRSLGWWLASLVLAFAGGAAFAWAGMPAGWLSGALVVTAVAALCGMPVGVESHVRTATYVVLGTSMGSAITPETLNGITSWPGTMAVLAASIPVMMGVVMLYLVGVAGWDRRSAFFGAAPGALSTILIMAEGSGADLRRVVFSQSLRLFVLVALLPLALGGLGHQPAGTLPVNPVVPDVASFLISLGVGILGAFLAERLRLPGGTMVGAMLASGVVHGTGLIEGRLPDALLIAGFVILGANTGSRFAGTRLETLRRFLVDSLVGLSLATAVTVVFASIACWLSGEPLAKLLVAYSPGALEAMIIMAFVLGIDPAFVAAHHLARFLLLSLLIPVIARLIFGSVATPLQAQEKDNDTSERKD</sequence>
<dbReference type="InterPro" id="IPR017516">
    <property type="entry name" value="AbrB_dup"/>
</dbReference>
<feature type="transmembrane region" description="Helical" evidence="1">
    <location>
        <begin position="334"/>
        <end position="352"/>
    </location>
</feature>
<gene>
    <name evidence="2" type="ORF">FHS55_000076</name>
</gene>
<keyword evidence="1" id="KW-0472">Membrane</keyword>
<dbReference type="InterPro" id="IPR007820">
    <property type="entry name" value="AbrB_fam"/>
</dbReference>
<feature type="transmembrane region" description="Helical" evidence="1">
    <location>
        <begin position="216"/>
        <end position="235"/>
    </location>
</feature>
<feature type="transmembrane region" description="Helical" evidence="1">
    <location>
        <begin position="17"/>
        <end position="36"/>
    </location>
</feature>
<dbReference type="NCBIfam" id="TIGR03082">
    <property type="entry name" value="Gneg_AbrB_dup"/>
    <property type="match status" value="2"/>
</dbReference>
<comment type="caution">
    <text evidence="2">The sequence shown here is derived from an EMBL/GenBank/DDBJ whole genome shotgun (WGS) entry which is preliminary data.</text>
</comment>
<dbReference type="AlphaFoldDB" id="A0A839Z4U2"/>
<keyword evidence="3" id="KW-1185">Reference proteome</keyword>
<proteinExistence type="predicted"/>
<feature type="transmembrane region" description="Helical" evidence="1">
    <location>
        <begin position="159"/>
        <end position="180"/>
    </location>
</feature>
<dbReference type="RefSeq" id="WP_183187709.1">
    <property type="nucleotide sequence ID" value="NZ_JACICD010000001.1"/>
</dbReference>
<dbReference type="PIRSF" id="PIRSF038991">
    <property type="entry name" value="Protein_AbrB"/>
    <property type="match status" value="1"/>
</dbReference>
<dbReference type="Pfam" id="PF05145">
    <property type="entry name" value="AbrB"/>
    <property type="match status" value="1"/>
</dbReference>
<evidence type="ECO:0000313" key="3">
    <source>
        <dbReference type="Proteomes" id="UP000533469"/>
    </source>
</evidence>
<feature type="transmembrane region" description="Helical" evidence="1">
    <location>
        <begin position="241"/>
        <end position="260"/>
    </location>
</feature>
<reference evidence="2 3" key="1">
    <citation type="submission" date="2020-08" db="EMBL/GenBank/DDBJ databases">
        <title>Genomic Encyclopedia of Type Strains, Phase IV (KMG-IV): sequencing the most valuable type-strain genomes for metagenomic binning, comparative biology and taxonomic classification.</title>
        <authorList>
            <person name="Goeker M."/>
        </authorList>
    </citation>
    <scope>NUCLEOTIDE SEQUENCE [LARGE SCALE GENOMIC DNA]</scope>
    <source>
        <strain evidence="2 3">DSM 5895</strain>
    </source>
</reference>
<organism evidence="2 3">
    <name type="scientific">Ancylobacter tetraedralis</name>
    <dbReference type="NCBI Taxonomy" id="217068"/>
    <lineage>
        <taxon>Bacteria</taxon>
        <taxon>Pseudomonadati</taxon>
        <taxon>Pseudomonadota</taxon>
        <taxon>Alphaproteobacteria</taxon>
        <taxon>Hyphomicrobiales</taxon>
        <taxon>Xanthobacteraceae</taxon>
        <taxon>Ancylobacter</taxon>
    </lineage>
</organism>
<evidence type="ECO:0008006" key="4">
    <source>
        <dbReference type="Google" id="ProtNLM"/>
    </source>
</evidence>
<feature type="transmembrane region" description="Helical" evidence="1">
    <location>
        <begin position="192"/>
        <end position="209"/>
    </location>
</feature>
<evidence type="ECO:0000313" key="2">
    <source>
        <dbReference type="EMBL" id="MBB3769490.1"/>
    </source>
</evidence>
<dbReference type="GO" id="GO:0010468">
    <property type="term" value="P:regulation of gene expression"/>
    <property type="evidence" value="ECO:0007669"/>
    <property type="project" value="InterPro"/>
</dbReference>
<keyword evidence="1" id="KW-1133">Transmembrane helix</keyword>
<feature type="transmembrane region" description="Helical" evidence="1">
    <location>
        <begin position="100"/>
        <end position="122"/>
    </location>
</feature>
<dbReference type="PANTHER" id="PTHR38457:SF1">
    <property type="entry name" value="REGULATOR ABRB-RELATED"/>
    <property type="match status" value="1"/>
</dbReference>
<dbReference type="EMBL" id="JACICD010000001">
    <property type="protein sequence ID" value="MBB3769490.1"/>
    <property type="molecule type" value="Genomic_DNA"/>
</dbReference>
<accession>A0A839Z4U2</accession>
<feature type="transmembrane region" description="Helical" evidence="1">
    <location>
        <begin position="43"/>
        <end position="63"/>
    </location>
</feature>
<dbReference type="GO" id="GO:0016020">
    <property type="term" value="C:membrane"/>
    <property type="evidence" value="ECO:0007669"/>
    <property type="project" value="InterPro"/>
</dbReference>
<protein>
    <recommendedName>
        <fullName evidence="4">Ammonia monooxygenase</fullName>
    </recommendedName>
</protein>
<dbReference type="PANTHER" id="PTHR38457">
    <property type="entry name" value="REGULATOR ABRB-RELATED"/>
    <property type="match status" value="1"/>
</dbReference>